<reference evidence="2 3" key="1">
    <citation type="journal article" date="2019" name="Commun. Biol.">
        <title>The bagworm genome reveals a unique fibroin gene that provides high tensile strength.</title>
        <authorList>
            <person name="Kono N."/>
            <person name="Nakamura H."/>
            <person name="Ohtoshi R."/>
            <person name="Tomita M."/>
            <person name="Numata K."/>
            <person name="Arakawa K."/>
        </authorList>
    </citation>
    <scope>NUCLEOTIDE SEQUENCE [LARGE SCALE GENOMIC DNA]</scope>
</reference>
<protein>
    <submittedName>
        <fullName evidence="2">Uncharacterized protein</fullName>
    </submittedName>
</protein>
<feature type="compositionally biased region" description="Basic residues" evidence="1">
    <location>
        <begin position="39"/>
        <end position="57"/>
    </location>
</feature>
<feature type="region of interest" description="Disordered" evidence="1">
    <location>
        <begin position="39"/>
        <end position="83"/>
    </location>
</feature>
<evidence type="ECO:0000313" key="3">
    <source>
        <dbReference type="Proteomes" id="UP000299102"/>
    </source>
</evidence>
<name>A0A4C1ZEM7_EUMVA</name>
<gene>
    <name evidence="2" type="ORF">EVAR_57359_1</name>
</gene>
<proteinExistence type="predicted"/>
<dbReference type="EMBL" id="BGZK01001782">
    <property type="protein sequence ID" value="GBP86238.1"/>
    <property type="molecule type" value="Genomic_DNA"/>
</dbReference>
<comment type="caution">
    <text evidence="2">The sequence shown here is derived from an EMBL/GenBank/DDBJ whole genome shotgun (WGS) entry which is preliminary data.</text>
</comment>
<accession>A0A4C1ZEM7</accession>
<dbReference type="Proteomes" id="UP000299102">
    <property type="component" value="Unassembled WGS sequence"/>
</dbReference>
<sequence>MACGRRPFYEYCDERRRARRPRPQPSAGIGQMHHERVAKRNRSVVKHRPKCRMRQGRARAGAGGRRRRGARECRTPAVDTRPTTPAVRDRCIADLAATHIRVAPLRPRRFAGANRGRRTPLISRIRLGIAGARPAAPRTGSGASSNRRVTALRGHENWRARKAFLVLSAGQRTRLHNGGAGAPARAPRPPPCARCSRFSC</sequence>
<organism evidence="2 3">
    <name type="scientific">Eumeta variegata</name>
    <name type="common">Bagworm moth</name>
    <name type="synonym">Eumeta japonica</name>
    <dbReference type="NCBI Taxonomy" id="151549"/>
    <lineage>
        <taxon>Eukaryota</taxon>
        <taxon>Metazoa</taxon>
        <taxon>Ecdysozoa</taxon>
        <taxon>Arthropoda</taxon>
        <taxon>Hexapoda</taxon>
        <taxon>Insecta</taxon>
        <taxon>Pterygota</taxon>
        <taxon>Neoptera</taxon>
        <taxon>Endopterygota</taxon>
        <taxon>Lepidoptera</taxon>
        <taxon>Glossata</taxon>
        <taxon>Ditrysia</taxon>
        <taxon>Tineoidea</taxon>
        <taxon>Psychidae</taxon>
        <taxon>Oiketicinae</taxon>
        <taxon>Eumeta</taxon>
    </lineage>
</organism>
<evidence type="ECO:0000313" key="2">
    <source>
        <dbReference type="EMBL" id="GBP86238.1"/>
    </source>
</evidence>
<keyword evidence="3" id="KW-1185">Reference proteome</keyword>
<evidence type="ECO:0000256" key="1">
    <source>
        <dbReference type="SAM" id="MobiDB-lite"/>
    </source>
</evidence>
<dbReference type="AlphaFoldDB" id="A0A4C1ZEM7"/>